<dbReference type="OrthoDB" id="5048607at2759"/>
<name>A0A395S3Y2_9HYPO</name>
<accession>A0A395S3Y2</accession>
<sequence>MPSYSFIAPSHSVTSPYIANGEPFYPAPTSYTHYIPGLHPVNHNMPAQVSDVFQGDTVDYLIDGRMQELTPKQREIAQEILNTRKDIPKEQFAKFLVVPAKDAETNQERNRYVNMLADFGIKYKSIIILGDLDIAESTLRGIRRTSMKPAEDRPRTTDHLWNDHLIWTMRLCISVHMAKLGLDETTEEGRRRIPWGKVADLLHKVGGPDSFKFSPKACKNGYIAWEARVLGEDHKKGNRDKGEQ</sequence>
<gene>
    <name evidence="1" type="ORF">FLONG3_8633</name>
</gene>
<dbReference type="Proteomes" id="UP000266234">
    <property type="component" value="Unassembled WGS sequence"/>
</dbReference>
<comment type="caution">
    <text evidence="1">The sequence shown here is derived from an EMBL/GenBank/DDBJ whole genome shotgun (WGS) entry which is preliminary data.</text>
</comment>
<organism evidence="1 2">
    <name type="scientific">Fusarium longipes</name>
    <dbReference type="NCBI Taxonomy" id="694270"/>
    <lineage>
        <taxon>Eukaryota</taxon>
        <taxon>Fungi</taxon>
        <taxon>Dikarya</taxon>
        <taxon>Ascomycota</taxon>
        <taxon>Pezizomycotina</taxon>
        <taxon>Sordariomycetes</taxon>
        <taxon>Hypocreomycetidae</taxon>
        <taxon>Hypocreales</taxon>
        <taxon>Nectriaceae</taxon>
        <taxon>Fusarium</taxon>
    </lineage>
</organism>
<reference evidence="1 2" key="1">
    <citation type="journal article" date="2018" name="PLoS Pathog.">
        <title>Evolution of structural diversity of trichothecenes, a family of toxins produced by plant pathogenic and entomopathogenic fungi.</title>
        <authorList>
            <person name="Proctor R.H."/>
            <person name="McCormick S.P."/>
            <person name="Kim H.S."/>
            <person name="Cardoza R.E."/>
            <person name="Stanley A.M."/>
            <person name="Lindo L."/>
            <person name="Kelly A."/>
            <person name="Brown D.W."/>
            <person name="Lee T."/>
            <person name="Vaughan M.M."/>
            <person name="Alexander N.J."/>
            <person name="Busman M."/>
            <person name="Gutierrez S."/>
        </authorList>
    </citation>
    <scope>NUCLEOTIDE SEQUENCE [LARGE SCALE GENOMIC DNA]</scope>
    <source>
        <strain evidence="1 2">NRRL 20695</strain>
    </source>
</reference>
<proteinExistence type="predicted"/>
<keyword evidence="2" id="KW-1185">Reference proteome</keyword>
<dbReference type="EMBL" id="PXOG01000211">
    <property type="protein sequence ID" value="RGP67070.1"/>
    <property type="molecule type" value="Genomic_DNA"/>
</dbReference>
<dbReference type="AlphaFoldDB" id="A0A395S3Y2"/>
<evidence type="ECO:0000313" key="1">
    <source>
        <dbReference type="EMBL" id="RGP67070.1"/>
    </source>
</evidence>
<evidence type="ECO:0000313" key="2">
    <source>
        <dbReference type="Proteomes" id="UP000266234"/>
    </source>
</evidence>
<protein>
    <submittedName>
        <fullName evidence="1">Uncharacterized protein</fullName>
    </submittedName>
</protein>